<keyword evidence="3" id="KW-1185">Reference proteome</keyword>
<organism evidence="2 3">
    <name type="scientific">Plasmodium gaboni</name>
    <dbReference type="NCBI Taxonomy" id="647221"/>
    <lineage>
        <taxon>Eukaryota</taxon>
        <taxon>Sar</taxon>
        <taxon>Alveolata</taxon>
        <taxon>Apicomplexa</taxon>
        <taxon>Aconoidasida</taxon>
        <taxon>Haemosporida</taxon>
        <taxon>Plasmodiidae</taxon>
        <taxon>Plasmodium</taxon>
        <taxon>Plasmodium (Laverania)</taxon>
    </lineage>
</organism>
<dbReference type="Proteomes" id="UP000831156">
    <property type="component" value="Unassembled WGS sequence"/>
</dbReference>
<evidence type="ECO:0000313" key="3">
    <source>
        <dbReference type="Proteomes" id="UP000831156"/>
    </source>
</evidence>
<accession>A0ABY0KW63</accession>
<gene>
    <name evidence="2" type="ORF">PGABG01_0012600</name>
</gene>
<reference evidence="2" key="1">
    <citation type="submission" date="2016-09" db="EMBL/GenBank/DDBJ databases">
        <authorList>
            <consortium name="Pathogen Informatics"/>
            <person name="Sun Q."/>
            <person name="Inoue M."/>
        </authorList>
    </citation>
    <scope>NUCLEOTIDE SEQUENCE</scope>
</reference>
<dbReference type="EMBL" id="FMKD01000033">
    <property type="protein sequence ID" value="SCQ12711.1"/>
    <property type="molecule type" value="Genomic_DNA"/>
</dbReference>
<name>A0ABY0KW63_9APIC</name>
<protein>
    <submittedName>
        <fullName evidence="2">Acyl-CoA synthetase, putative</fullName>
    </submittedName>
</protein>
<comment type="caution">
    <text evidence="2">The sequence shown here is derived from an EMBL/GenBank/DDBJ whole genome shotgun (WGS) entry which is preliminary data.</text>
</comment>
<evidence type="ECO:0000256" key="1">
    <source>
        <dbReference type="SAM" id="MobiDB-lite"/>
    </source>
</evidence>
<sequence>MKDYKRKNSKYVYKHIVRIFFEKHNLNNSKIALVEHECGEPQNYMTYGNFFKKILSFSNFLNKNEEFNIPEKTYNEEMHNVMHSKFSIDVIVDILNETKLEWLCLDLDLVEGLLRRINELPHMKNLIILYGVTKQCMINSNNEKGKKKSNLKNKENLDNINNKKGSELSRTVRDVNLGPIQYDKEKLGKINPLKEKFNNCS</sequence>
<proteinExistence type="predicted"/>
<feature type="region of interest" description="Disordered" evidence="1">
    <location>
        <begin position="142"/>
        <end position="165"/>
    </location>
</feature>
<evidence type="ECO:0000313" key="2">
    <source>
        <dbReference type="EMBL" id="SCQ12711.1"/>
    </source>
</evidence>